<name>A0ABY4PGL2_9LACO</name>
<dbReference type="PROSITE" id="PS50995">
    <property type="entry name" value="HTH_MARR_2"/>
    <property type="match status" value="1"/>
</dbReference>
<keyword evidence="2" id="KW-0238">DNA-binding</keyword>
<organism evidence="5 6">
    <name type="scientific">Apilactobacillus apisilvae</name>
    <dbReference type="NCBI Taxonomy" id="2923364"/>
    <lineage>
        <taxon>Bacteria</taxon>
        <taxon>Bacillati</taxon>
        <taxon>Bacillota</taxon>
        <taxon>Bacilli</taxon>
        <taxon>Lactobacillales</taxon>
        <taxon>Lactobacillaceae</taxon>
        <taxon>Apilactobacillus</taxon>
    </lineage>
</organism>
<dbReference type="SMART" id="SM00347">
    <property type="entry name" value="HTH_MARR"/>
    <property type="match status" value="1"/>
</dbReference>
<dbReference type="InterPro" id="IPR036390">
    <property type="entry name" value="WH_DNA-bd_sf"/>
</dbReference>
<evidence type="ECO:0000313" key="6">
    <source>
        <dbReference type="Proteomes" id="UP000831859"/>
    </source>
</evidence>
<protein>
    <submittedName>
        <fullName evidence="5">MarR family transcriptional regulator</fullName>
    </submittedName>
</protein>
<keyword evidence="1" id="KW-0805">Transcription regulation</keyword>
<evidence type="ECO:0000256" key="1">
    <source>
        <dbReference type="ARBA" id="ARBA00023015"/>
    </source>
</evidence>
<dbReference type="PANTHER" id="PTHR35790">
    <property type="entry name" value="HTH-TYPE TRANSCRIPTIONAL REGULATOR PCHR"/>
    <property type="match status" value="1"/>
</dbReference>
<dbReference type="InterPro" id="IPR000835">
    <property type="entry name" value="HTH_MarR-typ"/>
</dbReference>
<dbReference type="InterPro" id="IPR036388">
    <property type="entry name" value="WH-like_DNA-bd_sf"/>
</dbReference>
<feature type="domain" description="HTH marR-type" evidence="4">
    <location>
        <begin position="1"/>
        <end position="156"/>
    </location>
</feature>
<reference evidence="5 6" key="1">
    <citation type="journal article" date="2022" name="Int. J. Syst. Evol. Microbiol.">
        <title>Apilactobacillus apisilvae sp. nov., Nicolia spurrieriana gen. nov. sp. nov., Bombilactobacillus folatiphilus sp. nov. and Bombilactobacillus thymidiniphilus sp. nov., four new lactic acid bacterial isolates from stingless bees Tetragonula carbonaria and Austroplebeia australis.</title>
        <authorList>
            <person name="Oliphant S.A."/>
            <person name="Watson-Haigh N.S."/>
            <person name="Sumby K.M."/>
            <person name="Gardner J."/>
            <person name="Groom S."/>
            <person name="Jiranek V."/>
        </authorList>
    </citation>
    <scope>NUCLEOTIDE SEQUENCE [LARGE SCALE GENOMIC DNA]</scope>
    <source>
        <strain evidence="5 6">SG5_A10</strain>
    </source>
</reference>
<dbReference type="PANTHER" id="PTHR35790:SF4">
    <property type="entry name" value="HTH-TYPE TRANSCRIPTIONAL REGULATOR PCHR"/>
    <property type="match status" value="1"/>
</dbReference>
<keyword evidence="3" id="KW-0804">Transcription</keyword>
<dbReference type="SUPFAM" id="SSF46785">
    <property type="entry name" value="Winged helix' DNA-binding domain"/>
    <property type="match status" value="1"/>
</dbReference>
<dbReference type="EMBL" id="CP093362">
    <property type="protein sequence ID" value="UQS84775.1"/>
    <property type="molecule type" value="Genomic_DNA"/>
</dbReference>
<dbReference type="Pfam" id="PF01047">
    <property type="entry name" value="MarR"/>
    <property type="match status" value="1"/>
</dbReference>
<evidence type="ECO:0000256" key="3">
    <source>
        <dbReference type="ARBA" id="ARBA00023163"/>
    </source>
</evidence>
<evidence type="ECO:0000256" key="2">
    <source>
        <dbReference type="ARBA" id="ARBA00023125"/>
    </source>
</evidence>
<keyword evidence="6" id="KW-1185">Reference proteome</keyword>
<gene>
    <name evidence="5" type="ORF">MOO46_05890</name>
</gene>
<accession>A0ABY4PGL2</accession>
<evidence type="ECO:0000259" key="4">
    <source>
        <dbReference type="PROSITE" id="PS50995"/>
    </source>
</evidence>
<dbReference type="RefSeq" id="WP_249510758.1">
    <property type="nucleotide sequence ID" value="NZ_CP093362.1"/>
</dbReference>
<dbReference type="InterPro" id="IPR052067">
    <property type="entry name" value="Metal_resp_HTH_trans_reg"/>
</dbReference>
<proteinExistence type="predicted"/>
<evidence type="ECO:0000313" key="5">
    <source>
        <dbReference type="EMBL" id="UQS84775.1"/>
    </source>
</evidence>
<dbReference type="Proteomes" id="UP000831859">
    <property type="component" value="Chromosome"/>
</dbReference>
<dbReference type="Gene3D" id="1.10.10.10">
    <property type="entry name" value="Winged helix-like DNA-binding domain superfamily/Winged helix DNA-binding domain"/>
    <property type="match status" value="1"/>
</dbReference>
<sequence length="159" mass="18122">MQLDENVNNIMSSIGKLLNEDSRNDNEKVWMENQLSADGDAYPILKKLKTSDIHLISLIGKYEPISVKKLPNLSGISQPTISRTIKRFAETKIVDRYYKASNNKETFVNLTSTGQKLFDVHDALEKHIYTNLKNIIDEYSGDDINKFVEILSKITNSNI</sequence>